<dbReference type="Proteomes" id="UP000054558">
    <property type="component" value="Unassembled WGS sequence"/>
</dbReference>
<feature type="region of interest" description="Disordered" evidence="1">
    <location>
        <begin position="352"/>
        <end position="494"/>
    </location>
</feature>
<dbReference type="AlphaFoldDB" id="A0A1Y1I228"/>
<evidence type="ECO:0000256" key="1">
    <source>
        <dbReference type="SAM" id="MobiDB-lite"/>
    </source>
</evidence>
<name>A0A1Y1I228_KLENI</name>
<accession>A0A1Y1I228</accession>
<dbReference type="EMBL" id="DF237122">
    <property type="protein sequence ID" value="GAQ84012.1"/>
    <property type="molecule type" value="Genomic_DNA"/>
</dbReference>
<feature type="region of interest" description="Disordered" evidence="1">
    <location>
        <begin position="738"/>
        <end position="770"/>
    </location>
</feature>
<sequence>MRHYIALPEMEALAEGSRKTVARKLAKKPGGVIELAQPSASKSSDLTASLFLPRWRTVHLRSHNAANNLRRRYPFIFLNGTSDRKIARQSSTSSTLSHTVPSRTLRSCRKRNPVFRAQLIDELTSERDDAISKQSEADLGLPWTASIIAAAATAAASAEVEVARRRGSMSSTMFSAPGEDFLSLCRAQLQLASKVLGQDTSFTVYIRTPESYASGQVDLQPVALFPELVEPDFLDIVRLVGGSQEPLPERQAEHWLVREEAIEVSEKRAMVLPMSRGSFLVGLLIAERPVSFAEASGSAEDADENGQRDVNGATGESGADDVNGAGGVNGPEESVGSNSSIVDQWQQMPQSPIIDFGKKKESGGYASAGRGKGRMPGKRGKAGKVKKQASSPASVIESPRQIRQRLRSMGKGFSSAGEVKEIIDIPSQEVSVSEDEPVSEDDQTVSEETPTVSEDHPTVSSDDSSVAEDESANRKEERSSRGSEASSSGRIFDWSKLDVDQLRAQRAAVREGVKLTRAQAIGKQLQELFSKKDEDESQSDESEGEEAWSQEHSSPSLETSDHSDSIDGSVESSTGSGESFRGSESTESEESFGGSEPVVETGGVYSVMEREVAVEVAKTIAMAAVMDQRTLFLQQANWQRGVRLDGMLEQVRGPLAALRTLGKSLMPVTKEGEVSRDVAENIVVQGERMKDVIVQIQDELYPSQGAGNLVHYDRQALPATAGPKTAALLEASRSGGRGGGFVGGGRTSPRFGTGNGAGVRRGDGLEAEGG</sequence>
<feature type="compositionally biased region" description="Basic residues" evidence="1">
    <location>
        <begin position="371"/>
        <end position="387"/>
    </location>
</feature>
<keyword evidence="3" id="KW-1185">Reference proteome</keyword>
<evidence type="ECO:0000313" key="2">
    <source>
        <dbReference type="EMBL" id="GAQ84012.1"/>
    </source>
</evidence>
<reference evidence="2 3" key="1">
    <citation type="journal article" date="2014" name="Nat. Commun.">
        <title>Klebsormidium flaccidum genome reveals primary factors for plant terrestrial adaptation.</title>
        <authorList>
            <person name="Hori K."/>
            <person name="Maruyama F."/>
            <person name="Fujisawa T."/>
            <person name="Togashi T."/>
            <person name="Yamamoto N."/>
            <person name="Seo M."/>
            <person name="Sato S."/>
            <person name="Yamada T."/>
            <person name="Mori H."/>
            <person name="Tajima N."/>
            <person name="Moriyama T."/>
            <person name="Ikeuchi M."/>
            <person name="Watanabe M."/>
            <person name="Wada H."/>
            <person name="Kobayashi K."/>
            <person name="Saito M."/>
            <person name="Masuda T."/>
            <person name="Sasaki-Sekimoto Y."/>
            <person name="Mashiguchi K."/>
            <person name="Awai K."/>
            <person name="Shimojima M."/>
            <person name="Masuda S."/>
            <person name="Iwai M."/>
            <person name="Nobusawa T."/>
            <person name="Narise T."/>
            <person name="Kondo S."/>
            <person name="Saito H."/>
            <person name="Sato R."/>
            <person name="Murakawa M."/>
            <person name="Ihara Y."/>
            <person name="Oshima-Yamada Y."/>
            <person name="Ohtaka K."/>
            <person name="Satoh M."/>
            <person name="Sonobe K."/>
            <person name="Ishii M."/>
            <person name="Ohtani R."/>
            <person name="Kanamori-Sato M."/>
            <person name="Honoki R."/>
            <person name="Miyazaki D."/>
            <person name="Mochizuki H."/>
            <person name="Umetsu J."/>
            <person name="Higashi K."/>
            <person name="Shibata D."/>
            <person name="Kamiya Y."/>
            <person name="Sato N."/>
            <person name="Nakamura Y."/>
            <person name="Tabata S."/>
            <person name="Ida S."/>
            <person name="Kurokawa K."/>
            <person name="Ohta H."/>
        </authorList>
    </citation>
    <scope>NUCLEOTIDE SEQUENCE [LARGE SCALE GENOMIC DNA]</scope>
    <source>
        <strain evidence="2 3">NIES-2285</strain>
    </source>
</reference>
<organism evidence="2 3">
    <name type="scientific">Klebsormidium nitens</name>
    <name type="common">Green alga</name>
    <name type="synonym">Ulothrix nitens</name>
    <dbReference type="NCBI Taxonomy" id="105231"/>
    <lineage>
        <taxon>Eukaryota</taxon>
        <taxon>Viridiplantae</taxon>
        <taxon>Streptophyta</taxon>
        <taxon>Klebsormidiophyceae</taxon>
        <taxon>Klebsormidiales</taxon>
        <taxon>Klebsormidiaceae</taxon>
        <taxon>Klebsormidium</taxon>
    </lineage>
</organism>
<evidence type="ECO:0000313" key="3">
    <source>
        <dbReference type="Proteomes" id="UP000054558"/>
    </source>
</evidence>
<feature type="compositionally biased region" description="Basic and acidic residues" evidence="1">
    <location>
        <begin position="471"/>
        <end position="481"/>
    </location>
</feature>
<dbReference type="GO" id="GO:0009507">
    <property type="term" value="C:chloroplast"/>
    <property type="evidence" value="ECO:0000318"/>
    <property type="project" value="GO_Central"/>
</dbReference>
<dbReference type="PANTHER" id="PTHR48206">
    <property type="entry name" value="CHLOROPLAST SENSOR KINASE, CHLOROPLASTIC"/>
    <property type="match status" value="1"/>
</dbReference>
<dbReference type="GO" id="GO:0004673">
    <property type="term" value="F:protein histidine kinase activity"/>
    <property type="evidence" value="ECO:0000318"/>
    <property type="project" value="GO_Central"/>
</dbReference>
<dbReference type="GO" id="GO:0010109">
    <property type="term" value="P:regulation of photosynthesis"/>
    <property type="evidence" value="ECO:0000318"/>
    <property type="project" value="GO_Central"/>
</dbReference>
<protein>
    <submittedName>
        <fullName evidence="2">Uncharacterized protein</fullName>
    </submittedName>
</protein>
<dbReference type="OrthoDB" id="43364at2759"/>
<feature type="region of interest" description="Disordered" evidence="1">
    <location>
        <begin position="527"/>
        <end position="599"/>
    </location>
</feature>
<dbReference type="InterPro" id="IPR053334">
    <property type="entry name" value="Chloroplast_Sensor_Kinase"/>
</dbReference>
<dbReference type="PANTHER" id="PTHR48206:SF1">
    <property type="entry name" value="CHLOROPLAST SENSOR KINASE, CHLOROPLASTIC"/>
    <property type="match status" value="1"/>
</dbReference>
<feature type="compositionally biased region" description="Acidic residues" evidence="1">
    <location>
        <begin position="535"/>
        <end position="548"/>
    </location>
</feature>
<proteinExistence type="predicted"/>
<gene>
    <name evidence="2" type="ORF">KFL_001730070</name>
</gene>
<feature type="non-terminal residue" evidence="2">
    <location>
        <position position="770"/>
    </location>
</feature>
<feature type="compositionally biased region" description="Acidic residues" evidence="1">
    <location>
        <begin position="432"/>
        <end position="445"/>
    </location>
</feature>
<feature type="compositionally biased region" description="Low complexity" evidence="1">
    <location>
        <begin position="568"/>
        <end position="596"/>
    </location>
</feature>
<feature type="region of interest" description="Disordered" evidence="1">
    <location>
        <begin position="295"/>
        <end position="340"/>
    </location>
</feature>